<accession>E1TF92</accession>
<dbReference type="HOGENOM" id="CLU_1640633_0_0_4"/>
<reference evidence="1" key="1">
    <citation type="submission" date="2010-09" db="EMBL/GenBank/DDBJ databases">
        <title>Complete sequence of chromosome2 of Burkholderia sp. CCGE1003.</title>
        <authorList>
            <consortium name="US DOE Joint Genome Institute"/>
            <person name="Lucas S."/>
            <person name="Copeland A."/>
            <person name="Lapidus A."/>
            <person name="Cheng J.-F."/>
            <person name="Bruce D."/>
            <person name="Goodwin L."/>
            <person name="Pitluck S."/>
            <person name="Daligault H."/>
            <person name="Davenport K."/>
            <person name="Detter J.C."/>
            <person name="Han C."/>
            <person name="Tapia R."/>
            <person name="Land M."/>
            <person name="Hauser L."/>
            <person name="Jeffries C."/>
            <person name="Kyrpides N."/>
            <person name="Ivanova N."/>
            <person name="Ovchinnikova G."/>
            <person name="Martinez-Romero E."/>
            <person name="Rogel M.A."/>
            <person name="Auchtung J."/>
            <person name="Tiedje J.M."/>
            <person name="Woyke T."/>
        </authorList>
    </citation>
    <scope>NUCLEOTIDE SEQUENCE</scope>
    <source>
        <strain evidence="1">CCGE1003</strain>
    </source>
</reference>
<name>E1TF92_BURSG</name>
<dbReference type="EMBL" id="CP002218">
    <property type="protein sequence ID" value="ADN61424.1"/>
    <property type="molecule type" value="Genomic_DNA"/>
</dbReference>
<organism evidence="1">
    <name type="scientific">Burkholderia sp. (strain CCGE1003)</name>
    <dbReference type="NCBI Taxonomy" id="640512"/>
    <lineage>
        <taxon>Bacteria</taxon>
        <taxon>Pseudomonadati</taxon>
        <taxon>Pseudomonadota</taxon>
        <taxon>Betaproteobacteria</taxon>
        <taxon>Burkholderiales</taxon>
        <taxon>Burkholderiaceae</taxon>
        <taxon>Burkholderia</taxon>
    </lineage>
</organism>
<dbReference type="STRING" id="640512.BC1003_5506"/>
<dbReference type="OrthoDB" id="9000450at2"/>
<sequence>MNFHNPPARDHTLYDESFTQHPDMAEQTVLTAVRTWLRPQCDSVRRNSDWSGVLHEAGMTANGIGYFDILMRSLMRASCRPLDTRCRCASELANDEASLLQIIALLQRTRSDAATQMLNNWLPQPTVSTVLKIMRWFSIALLDAGLVLQVRARRVTYMH</sequence>
<proteinExistence type="predicted"/>
<evidence type="ECO:0000313" key="1">
    <source>
        <dbReference type="EMBL" id="ADN61424.1"/>
    </source>
</evidence>
<dbReference type="eggNOG" id="ENOG502ZEYG">
    <property type="taxonomic scope" value="Bacteria"/>
</dbReference>
<gene>
    <name evidence="1" type="ordered locus">BC1003_5506</name>
</gene>
<protein>
    <submittedName>
        <fullName evidence="1">Uncharacterized protein</fullName>
    </submittedName>
</protein>
<dbReference type="AlphaFoldDB" id="E1TF92"/>
<dbReference type="KEGG" id="bgf:BC1003_5506"/>